<keyword evidence="1" id="KW-0732">Signal</keyword>
<protein>
    <submittedName>
        <fullName evidence="2">Putative conserved secreted protein</fullName>
    </submittedName>
</protein>
<dbReference type="PANTHER" id="PTHR20997:SF2">
    <property type="entry name" value="EG:BACR42I17.2 PROTEIN-RELATED"/>
    <property type="match status" value="1"/>
</dbReference>
<feature type="chain" id="PRO_5011981292" evidence="1">
    <location>
        <begin position="27"/>
        <end position="313"/>
    </location>
</feature>
<proteinExistence type="predicted"/>
<accession>A0A1Q3FP95</accession>
<sequence>MGRIAKQVSCGILVVAVFLSTTLITASDELPKDLKDIDIDQIKSQLPDGFLPPEFQNISLPSIEDIQKIVKDKCSKIAGNEEAYEKTEAAGQRLGDCMKGLIDFGDLQEEIQKAKPTGDLDTVFNKYCKRRAAAIECVDTFSADIDVCLDEEERESKRVFVNLVHGLLNFVCHKDGDQIALFIAEKGPECFQEQKQPLIDCFNGTLRGYLDESTPKPSEGIPKLVMGQKQCDDMDNLRACFVRVLEDCQESTPANLVESMFKFVRRETPCANFTVPAETKKGRRNSGDAMRSSAAMMLLTTWLVAMVAKFIVH</sequence>
<reference evidence="2" key="1">
    <citation type="submission" date="2017-01" db="EMBL/GenBank/DDBJ databases">
        <title>A deep insight into the sialotranscriptome of adult male and female Cluex tarsalis mosquitoes.</title>
        <authorList>
            <person name="Ribeiro J.M."/>
            <person name="Moreira F."/>
            <person name="Bernard K.A."/>
            <person name="Calvo E."/>
        </authorList>
    </citation>
    <scope>NUCLEOTIDE SEQUENCE</scope>
    <source>
        <strain evidence="2">Kern County</strain>
        <tissue evidence="2">Salivary glands</tissue>
    </source>
</reference>
<organism evidence="2">
    <name type="scientific">Culex tarsalis</name>
    <name type="common">Encephalitis mosquito</name>
    <dbReference type="NCBI Taxonomy" id="7177"/>
    <lineage>
        <taxon>Eukaryota</taxon>
        <taxon>Metazoa</taxon>
        <taxon>Ecdysozoa</taxon>
        <taxon>Arthropoda</taxon>
        <taxon>Hexapoda</taxon>
        <taxon>Insecta</taxon>
        <taxon>Pterygota</taxon>
        <taxon>Neoptera</taxon>
        <taxon>Endopterygota</taxon>
        <taxon>Diptera</taxon>
        <taxon>Nematocera</taxon>
        <taxon>Culicoidea</taxon>
        <taxon>Culicidae</taxon>
        <taxon>Culicinae</taxon>
        <taxon>Culicini</taxon>
        <taxon>Culex</taxon>
        <taxon>Culex</taxon>
    </lineage>
</organism>
<dbReference type="InterPro" id="IPR009832">
    <property type="entry name" value="DUF1397"/>
</dbReference>
<name>A0A1Q3FP95_CULTA</name>
<dbReference type="Pfam" id="PF07165">
    <property type="entry name" value="DUF1397"/>
    <property type="match status" value="1"/>
</dbReference>
<evidence type="ECO:0000256" key="1">
    <source>
        <dbReference type="SAM" id="SignalP"/>
    </source>
</evidence>
<dbReference type="PANTHER" id="PTHR20997">
    <property type="entry name" value="EG:BACR42I17.2 PROTEIN-RELATED"/>
    <property type="match status" value="1"/>
</dbReference>
<dbReference type="AlphaFoldDB" id="A0A1Q3FP95"/>
<feature type="signal peptide" evidence="1">
    <location>
        <begin position="1"/>
        <end position="26"/>
    </location>
</feature>
<dbReference type="EMBL" id="GFDL01005701">
    <property type="protein sequence ID" value="JAV29344.1"/>
    <property type="molecule type" value="Transcribed_RNA"/>
</dbReference>
<evidence type="ECO:0000313" key="2">
    <source>
        <dbReference type="EMBL" id="JAV29344.1"/>
    </source>
</evidence>